<dbReference type="RefSeq" id="WP_121623273.1">
    <property type="nucleotide sequence ID" value="NZ_JACIIW010000005.1"/>
</dbReference>
<evidence type="ECO:0000313" key="10">
    <source>
        <dbReference type="EMBL" id="RLP78680.1"/>
    </source>
</evidence>
<feature type="transmembrane region" description="Helical" evidence="9">
    <location>
        <begin position="111"/>
        <end position="135"/>
    </location>
</feature>
<keyword evidence="5 9" id="KW-0812">Transmembrane</keyword>
<feature type="transmembrane region" description="Helical" evidence="9">
    <location>
        <begin position="79"/>
        <end position="99"/>
    </location>
</feature>
<keyword evidence="3 8" id="KW-0813">Transport</keyword>
<evidence type="ECO:0000256" key="8">
    <source>
        <dbReference type="PIRNR" id="PIRNR016661"/>
    </source>
</evidence>
<dbReference type="PANTHER" id="PTHR34295">
    <property type="entry name" value="BIOTIN TRANSPORTER BIOY"/>
    <property type="match status" value="1"/>
</dbReference>
<feature type="transmembrane region" description="Helical" evidence="9">
    <location>
        <begin position="42"/>
        <end position="67"/>
    </location>
</feature>
<dbReference type="GO" id="GO:0015225">
    <property type="term" value="F:biotin transmembrane transporter activity"/>
    <property type="evidence" value="ECO:0007669"/>
    <property type="project" value="UniProtKB-UniRule"/>
</dbReference>
<gene>
    <name evidence="10" type="ORF">D9R14_10475</name>
</gene>
<dbReference type="Proteomes" id="UP000269692">
    <property type="component" value="Unassembled WGS sequence"/>
</dbReference>
<dbReference type="InterPro" id="IPR003784">
    <property type="entry name" value="BioY"/>
</dbReference>
<reference evidence="10 11" key="1">
    <citation type="submission" date="2018-10" db="EMBL/GenBank/DDBJ databases">
        <title>Xanthobacter tagetidis genome sequencing and assembly.</title>
        <authorList>
            <person name="Maclea K.S."/>
            <person name="Goen A.E."/>
            <person name="Fatima S.A."/>
        </authorList>
    </citation>
    <scope>NUCLEOTIDE SEQUENCE [LARGE SCALE GENOMIC DNA]</scope>
    <source>
        <strain evidence="10 11">ATCC 700314</strain>
    </source>
</reference>
<organism evidence="10 11">
    <name type="scientific">Xanthobacter tagetidis</name>
    <dbReference type="NCBI Taxonomy" id="60216"/>
    <lineage>
        <taxon>Bacteria</taxon>
        <taxon>Pseudomonadati</taxon>
        <taxon>Pseudomonadota</taxon>
        <taxon>Alphaproteobacteria</taxon>
        <taxon>Hyphomicrobiales</taxon>
        <taxon>Xanthobacteraceae</taxon>
        <taxon>Xanthobacter</taxon>
    </lineage>
</organism>
<name>A0A3L7AG01_9HYPH</name>
<proteinExistence type="inferred from homology"/>
<evidence type="ECO:0000256" key="7">
    <source>
        <dbReference type="ARBA" id="ARBA00023136"/>
    </source>
</evidence>
<dbReference type="EMBL" id="RCTF01000007">
    <property type="protein sequence ID" value="RLP78680.1"/>
    <property type="molecule type" value="Genomic_DNA"/>
</dbReference>
<dbReference type="PANTHER" id="PTHR34295:SF4">
    <property type="entry name" value="BIOTIN TRANSPORTER BIOY-RELATED"/>
    <property type="match status" value="1"/>
</dbReference>
<comment type="subcellular location">
    <subcellularLocation>
        <location evidence="1 8">Cell membrane</location>
        <topology evidence="1 8">Multi-pass membrane protein</topology>
    </subcellularLocation>
</comment>
<feature type="transmembrane region" description="Helical" evidence="9">
    <location>
        <begin position="147"/>
        <end position="172"/>
    </location>
</feature>
<evidence type="ECO:0000256" key="3">
    <source>
        <dbReference type="ARBA" id="ARBA00022448"/>
    </source>
</evidence>
<dbReference type="Gene3D" id="1.10.1760.20">
    <property type="match status" value="1"/>
</dbReference>
<evidence type="ECO:0000313" key="11">
    <source>
        <dbReference type="Proteomes" id="UP000269692"/>
    </source>
</evidence>
<dbReference type="AlphaFoldDB" id="A0A3L7AG01"/>
<keyword evidence="11" id="KW-1185">Reference proteome</keyword>
<protein>
    <recommendedName>
        <fullName evidence="8">Biotin transporter</fullName>
    </recommendedName>
</protein>
<evidence type="ECO:0000256" key="9">
    <source>
        <dbReference type="SAM" id="Phobius"/>
    </source>
</evidence>
<dbReference type="PIRSF" id="PIRSF016661">
    <property type="entry name" value="BioY"/>
    <property type="match status" value="1"/>
</dbReference>
<evidence type="ECO:0000256" key="2">
    <source>
        <dbReference type="ARBA" id="ARBA00010692"/>
    </source>
</evidence>
<comment type="caution">
    <text evidence="10">The sequence shown here is derived from an EMBL/GenBank/DDBJ whole genome shotgun (WGS) entry which is preliminary data.</text>
</comment>
<keyword evidence="6 9" id="KW-1133">Transmembrane helix</keyword>
<sequence length="181" mass="17635">METRTLVRMALMAALIGALGLVPPLFLPLAAGAPITAQSLGVMLAGLLLGARAGAGAVALFCFVVLLGAPLLAGGRGGLGILFGPTAGYFLGYIAGAYVTGLLAPRLPLGALVSAFVAAVIGGIGVVYLCGIPVLGAVAGIGLQKAALASAVFLPGDLLKALAAALLATTVLKGWRAPPPA</sequence>
<dbReference type="OrthoDB" id="9803495at2"/>
<keyword evidence="7 8" id="KW-0472">Membrane</keyword>
<evidence type="ECO:0000256" key="4">
    <source>
        <dbReference type="ARBA" id="ARBA00022475"/>
    </source>
</evidence>
<comment type="similarity">
    <text evidence="2 8">Belongs to the BioY family.</text>
</comment>
<evidence type="ECO:0000256" key="5">
    <source>
        <dbReference type="ARBA" id="ARBA00022692"/>
    </source>
</evidence>
<evidence type="ECO:0000256" key="6">
    <source>
        <dbReference type="ARBA" id="ARBA00022989"/>
    </source>
</evidence>
<dbReference type="GO" id="GO:0005886">
    <property type="term" value="C:plasma membrane"/>
    <property type="evidence" value="ECO:0007669"/>
    <property type="project" value="UniProtKB-SubCell"/>
</dbReference>
<dbReference type="Pfam" id="PF02632">
    <property type="entry name" value="BioY"/>
    <property type="match status" value="1"/>
</dbReference>
<keyword evidence="4 8" id="KW-1003">Cell membrane</keyword>
<evidence type="ECO:0000256" key="1">
    <source>
        <dbReference type="ARBA" id="ARBA00004651"/>
    </source>
</evidence>
<accession>A0A3L7AG01</accession>